<name>A0A2V0NZ13_9CHLO</name>
<gene>
    <name evidence="6" type="ORF">Rsub_03684</name>
</gene>
<dbReference type="InterPro" id="IPR008397">
    <property type="entry name" value="Alginate_lyase_dom"/>
</dbReference>
<dbReference type="AlphaFoldDB" id="A0A2V0NZ13"/>
<evidence type="ECO:0000256" key="4">
    <source>
        <dbReference type="SAM" id="SignalP"/>
    </source>
</evidence>
<keyword evidence="7" id="KW-1185">Reference proteome</keyword>
<dbReference type="InterPro" id="IPR008929">
    <property type="entry name" value="Chondroitin_lyas"/>
</dbReference>
<evidence type="ECO:0000259" key="5">
    <source>
        <dbReference type="Pfam" id="PF05426"/>
    </source>
</evidence>
<dbReference type="Proteomes" id="UP000247498">
    <property type="component" value="Unassembled WGS sequence"/>
</dbReference>
<comment type="caution">
    <text evidence="6">The sequence shown here is derived from an EMBL/GenBank/DDBJ whole genome shotgun (WGS) entry which is preliminary data.</text>
</comment>
<evidence type="ECO:0000256" key="1">
    <source>
        <dbReference type="ARBA" id="ARBA00022729"/>
    </source>
</evidence>
<evidence type="ECO:0000256" key="3">
    <source>
        <dbReference type="SAM" id="MobiDB-lite"/>
    </source>
</evidence>
<reference evidence="6 7" key="1">
    <citation type="journal article" date="2018" name="Sci. Rep.">
        <title>Raphidocelis subcapitata (=Pseudokirchneriella subcapitata) provides an insight into genome evolution and environmental adaptations in the Sphaeropleales.</title>
        <authorList>
            <person name="Suzuki S."/>
            <person name="Yamaguchi H."/>
            <person name="Nakajima N."/>
            <person name="Kawachi M."/>
        </authorList>
    </citation>
    <scope>NUCLEOTIDE SEQUENCE [LARGE SCALE GENOMIC DNA]</scope>
    <source>
        <strain evidence="6 7">NIES-35</strain>
    </source>
</reference>
<dbReference type="Gene3D" id="1.50.10.100">
    <property type="entry name" value="Chondroitin AC/alginate lyase"/>
    <property type="match status" value="1"/>
</dbReference>
<sequence length="799" mass="86164">MALAGRIRPVWVGVSLLLLAAAVHGADTQRPASDDRDVASALQSCQGEWQITMCGQIPLDSSDELVACCMRYAHGPPRMNRVDAVLLKKRGQPAAPAAAASNGSALASSVRAAASDMAYGGWTNEAGPAPADGPEGARARAAAVLESGPRPVKPEEAAPATGDDIIEVERPDLEDNGANGIDFLYGKCTKQLLAEVPVFSRSANGTTEVHIESQPVPELRPAVVEAVKARAMRAAPRAQRAKARSLRTTANSRRSWVNKASGFIHPGATYAGPEEIAHLQMRLEAGIQPQIAARRSLLTRPADHKYGIQIPVNAAPEGYGGPYPMEKFQADYYGYVRDLSICPSNYPERAPSNLCGHISLVEIDAPMSYRHAMAYAATGDARHAEQAMEIIQAWATTNKEFGPKDRNGPLEAAWSCAPMARSVDLLRASWPGFTQSHLDTFMGWVDSQLMPQMDHYIDEATPSAVAAGRNNTYGNWHASVSDCMMAIGVLSDNRPRYEKGLELYRKTVQEYFRWGRGEWSKGRIIGESTETLRDIYHTLFGLGSLIQAAETAWGQNDDVYGEHGHVLAAAMELHARIISADELGDDSYLPPGFKFFSAMPPPPENCTWKWDFETQLWSSYDANRTKCSELHDGYKYAVGVTYLPNGFELGYNHFVGRLGMKLPETAALLERHPVDWFTFSWGLATLTHADTAKDLWRAGLSRPSLCATEPSRRPFLSSPNAAAAAAAIGGAGIAAPTLTVSHGGGQLSVAGLGMLEGADPGVLSFGVPSVRPGRRSRARGRGHDHDHSIFGGVDGPASS</sequence>
<dbReference type="Pfam" id="PF05426">
    <property type="entry name" value="Alginate_lyase"/>
    <property type="match status" value="1"/>
</dbReference>
<feature type="domain" description="Alginate lyase" evidence="5">
    <location>
        <begin position="365"/>
        <end position="579"/>
    </location>
</feature>
<dbReference type="OrthoDB" id="5302720at2759"/>
<feature type="region of interest" description="Disordered" evidence="3">
    <location>
        <begin position="766"/>
        <end position="799"/>
    </location>
</feature>
<evidence type="ECO:0000256" key="2">
    <source>
        <dbReference type="ARBA" id="ARBA00023239"/>
    </source>
</evidence>
<evidence type="ECO:0000313" key="7">
    <source>
        <dbReference type="Proteomes" id="UP000247498"/>
    </source>
</evidence>
<protein>
    <recommendedName>
        <fullName evidence="5">Alginate lyase domain-containing protein</fullName>
    </recommendedName>
</protein>
<dbReference type="SUPFAM" id="SSF48230">
    <property type="entry name" value="Chondroitin AC/alginate lyase"/>
    <property type="match status" value="1"/>
</dbReference>
<keyword evidence="2" id="KW-0456">Lyase</keyword>
<dbReference type="InParanoid" id="A0A2V0NZ13"/>
<proteinExistence type="predicted"/>
<feature type="chain" id="PRO_5016163446" description="Alginate lyase domain-containing protein" evidence="4">
    <location>
        <begin position="26"/>
        <end position="799"/>
    </location>
</feature>
<accession>A0A2V0NZ13</accession>
<evidence type="ECO:0000313" key="6">
    <source>
        <dbReference type="EMBL" id="GBF90830.1"/>
    </source>
</evidence>
<keyword evidence="1 4" id="KW-0732">Signal</keyword>
<feature type="signal peptide" evidence="4">
    <location>
        <begin position="1"/>
        <end position="25"/>
    </location>
</feature>
<dbReference type="STRING" id="307507.A0A2V0NZ13"/>
<dbReference type="EMBL" id="BDRX01000020">
    <property type="protein sequence ID" value="GBF90830.1"/>
    <property type="molecule type" value="Genomic_DNA"/>
</dbReference>
<dbReference type="GO" id="GO:0016829">
    <property type="term" value="F:lyase activity"/>
    <property type="evidence" value="ECO:0007669"/>
    <property type="project" value="UniProtKB-KW"/>
</dbReference>
<organism evidence="6 7">
    <name type="scientific">Raphidocelis subcapitata</name>
    <dbReference type="NCBI Taxonomy" id="307507"/>
    <lineage>
        <taxon>Eukaryota</taxon>
        <taxon>Viridiplantae</taxon>
        <taxon>Chlorophyta</taxon>
        <taxon>core chlorophytes</taxon>
        <taxon>Chlorophyceae</taxon>
        <taxon>CS clade</taxon>
        <taxon>Sphaeropleales</taxon>
        <taxon>Selenastraceae</taxon>
        <taxon>Raphidocelis</taxon>
    </lineage>
</organism>